<dbReference type="PANTHER" id="PTHR22938">
    <property type="entry name" value="ZINC FINGER PROTEIN 598"/>
    <property type="match status" value="1"/>
</dbReference>
<dbReference type="GO" id="GO:0061630">
    <property type="term" value="F:ubiquitin protein ligase activity"/>
    <property type="evidence" value="ECO:0007669"/>
    <property type="project" value="InterPro"/>
</dbReference>
<dbReference type="GO" id="GO:0008270">
    <property type="term" value="F:zinc ion binding"/>
    <property type="evidence" value="ECO:0007669"/>
    <property type="project" value="UniProtKB-KW"/>
</dbReference>
<evidence type="ECO:0000313" key="7">
    <source>
        <dbReference type="Proteomes" id="UP000276991"/>
    </source>
</evidence>
<dbReference type="STRING" id="6277.A0A498SR59"/>
<proteinExistence type="predicted"/>
<feature type="non-terminal residue" evidence="6">
    <location>
        <position position="880"/>
    </location>
</feature>
<dbReference type="Pfam" id="PF25447">
    <property type="entry name" value="RING_ZNF598"/>
    <property type="match status" value="1"/>
</dbReference>
<evidence type="ECO:0000256" key="4">
    <source>
        <dbReference type="SAM" id="MobiDB-lite"/>
    </source>
</evidence>
<feature type="compositionally biased region" description="Basic and acidic residues" evidence="4">
    <location>
        <begin position="713"/>
        <end position="725"/>
    </location>
</feature>
<keyword evidence="1 3" id="KW-0863">Zinc-finger</keyword>
<name>A0A498SR59_ACAVI</name>
<feature type="compositionally biased region" description="Basic and acidic residues" evidence="4">
    <location>
        <begin position="539"/>
        <end position="549"/>
    </location>
</feature>
<dbReference type="SMART" id="SM00355">
    <property type="entry name" value="ZnF_C2H2"/>
    <property type="match status" value="3"/>
</dbReference>
<feature type="region of interest" description="Disordered" evidence="4">
    <location>
        <begin position="518"/>
        <end position="549"/>
    </location>
</feature>
<feature type="compositionally biased region" description="Low complexity" evidence="4">
    <location>
        <begin position="470"/>
        <end position="487"/>
    </location>
</feature>
<evidence type="ECO:0000259" key="5">
    <source>
        <dbReference type="PROSITE" id="PS50089"/>
    </source>
</evidence>
<feature type="region of interest" description="Disordered" evidence="4">
    <location>
        <begin position="685"/>
        <end position="754"/>
    </location>
</feature>
<keyword evidence="2" id="KW-0862">Zinc</keyword>
<feature type="compositionally biased region" description="Basic and acidic residues" evidence="4">
    <location>
        <begin position="738"/>
        <end position="748"/>
    </location>
</feature>
<dbReference type="Proteomes" id="UP000276991">
    <property type="component" value="Unassembled WGS sequence"/>
</dbReference>
<feature type="domain" description="RING-type" evidence="5">
    <location>
        <begin position="102"/>
        <end position="142"/>
    </location>
</feature>
<dbReference type="GO" id="GO:0072344">
    <property type="term" value="P:rescue of stalled ribosome"/>
    <property type="evidence" value="ECO:0007669"/>
    <property type="project" value="InterPro"/>
</dbReference>
<dbReference type="InterPro" id="IPR001841">
    <property type="entry name" value="Znf_RING"/>
</dbReference>
<dbReference type="PROSITE" id="PS50089">
    <property type="entry name" value="ZF_RING_2"/>
    <property type="match status" value="1"/>
</dbReference>
<accession>A0A498SR59</accession>
<protein>
    <recommendedName>
        <fullName evidence="5">RING-type domain-containing protein</fullName>
    </recommendedName>
</protein>
<dbReference type="OrthoDB" id="3838338at2759"/>
<dbReference type="InterPro" id="IPR044288">
    <property type="entry name" value="ZNF598/HEL2"/>
</dbReference>
<dbReference type="InterPro" id="IPR013087">
    <property type="entry name" value="Znf_C2H2_type"/>
</dbReference>
<evidence type="ECO:0000256" key="3">
    <source>
        <dbReference type="PROSITE-ProRule" id="PRU00175"/>
    </source>
</evidence>
<dbReference type="PROSITE" id="PS00028">
    <property type="entry name" value="ZINC_FINGER_C2H2_1"/>
    <property type="match status" value="1"/>
</dbReference>
<dbReference type="AlphaFoldDB" id="A0A498SR59"/>
<keyword evidence="1 3" id="KW-0479">Metal-binding</keyword>
<dbReference type="GO" id="GO:0043022">
    <property type="term" value="F:ribosome binding"/>
    <property type="evidence" value="ECO:0007669"/>
    <property type="project" value="TreeGrafter"/>
</dbReference>
<dbReference type="PANTHER" id="PTHR22938:SF0">
    <property type="entry name" value="E3 UBIQUITIN-PROTEIN LIGASE ZNF598"/>
    <property type="match status" value="1"/>
</dbReference>
<dbReference type="EMBL" id="UPTC01002557">
    <property type="protein sequence ID" value="VBB33618.1"/>
    <property type="molecule type" value="Genomic_DNA"/>
</dbReference>
<reference evidence="6 7" key="1">
    <citation type="submission" date="2018-08" db="EMBL/GenBank/DDBJ databases">
        <authorList>
            <person name="Laetsch R D."/>
            <person name="Stevens L."/>
            <person name="Kumar S."/>
            <person name="Blaxter L. M."/>
        </authorList>
    </citation>
    <scope>NUCLEOTIDE SEQUENCE [LARGE SCALE GENOMIC DNA]</scope>
</reference>
<gene>
    <name evidence="6" type="ORF">NAV_LOCUS8409</name>
</gene>
<evidence type="ECO:0000256" key="1">
    <source>
        <dbReference type="ARBA" id="ARBA00022771"/>
    </source>
</evidence>
<evidence type="ECO:0000256" key="2">
    <source>
        <dbReference type="ARBA" id="ARBA00022833"/>
    </source>
</evidence>
<feature type="region of interest" description="Disordered" evidence="4">
    <location>
        <begin position="391"/>
        <end position="411"/>
    </location>
</feature>
<feature type="compositionally biased region" description="Basic residues" evidence="4">
    <location>
        <begin position="690"/>
        <end position="699"/>
    </location>
</feature>
<evidence type="ECO:0000313" key="6">
    <source>
        <dbReference type="EMBL" id="VBB33618.1"/>
    </source>
</evidence>
<keyword evidence="7" id="KW-1185">Reference proteome</keyword>
<dbReference type="GO" id="GO:0016567">
    <property type="term" value="P:protein ubiquitination"/>
    <property type="evidence" value="ECO:0007669"/>
    <property type="project" value="TreeGrafter"/>
</dbReference>
<sequence>MSESRIVAKRSNHTVNYQARDNEHAPGNSNRRDIARNFGHDSGRIQQTYQRDGAGYHSFHNTANGRDGHDPKAKKHIIRSPKCYENRSDHGGIKFRGEVSECDICCRESDVFAVGSCLHPICIECGIRLRILCKNETCPKCRAVIDMLYFVPFPGDWSDYQIPLQYVEHRDAANHKIKLADDYVARCYDSYLSHQCLICEKKGEKRVFETFAQLNQHVYMVHRFEFCVICVENLNLFTHERKFYSQSNLKRHLEQGDSDDKSFKGHPKCLFCEKRFLDEEFRYKHLRKDHFFCQICDAEGRSNYFFPEHKDLLNHYKAKHIICEEGECLLLGIAFRTDNELKLHKICILVERLAVDFYNFAERVALMLRTMWKSRDHAAGPQTLTLDLHFSDRNTAGPSRGGRTAQSTRSKQNIPKVVLMPHERPLRENKSVPNNMSIVSSAENELTGSSRNCLPQFTLQGSDFPHLGKSTRTSEASNSMSSSQHSKSVAESQKMATANSVKAVSNLKEPNGISSRSWFIDDDEQFPPHQLHSNNLNKEQTKNGKTESSITDKIEVEASSGKSVIESSWSKVMKKPMSLSSVASTLALSDFPSLPAPAVPKPVNNSLTGSVWAKKSRSVMQAPSGQLNLSSSACSTGNISRKKQLPVPDLWPQESIPEKWEDWEDSSTVGSLSKMTLEDMIIVKDTNKKKESKKTKNKQQHNFAKKLNDQLSEGEKRKVENKTTDEFVDPFPSLSSHIHHENEAEKTSATKPSSTLSKLLSSTFSIPNNVTTKDKSEPAETAATDSLNQTTIDASSFKVFPELGEGLNGKIFREQSEITGKDLPPSIGSPPGLCTINLVLPSSFGPPPGFDNIICPEMQSNDAVKSGEDVNVNVSRPVKP</sequence>
<feature type="region of interest" description="Disordered" evidence="4">
    <location>
        <begin position="458"/>
        <end position="497"/>
    </location>
</feature>
<organism evidence="6 7">
    <name type="scientific">Acanthocheilonema viteae</name>
    <name type="common">Filarial nematode worm</name>
    <name type="synonym">Dipetalonema viteae</name>
    <dbReference type="NCBI Taxonomy" id="6277"/>
    <lineage>
        <taxon>Eukaryota</taxon>
        <taxon>Metazoa</taxon>
        <taxon>Ecdysozoa</taxon>
        <taxon>Nematoda</taxon>
        <taxon>Chromadorea</taxon>
        <taxon>Rhabditida</taxon>
        <taxon>Spirurina</taxon>
        <taxon>Spiruromorpha</taxon>
        <taxon>Filarioidea</taxon>
        <taxon>Onchocercidae</taxon>
        <taxon>Acanthocheilonema</taxon>
    </lineage>
</organism>
<feature type="region of interest" description="Disordered" evidence="4">
    <location>
        <begin position="767"/>
        <end position="788"/>
    </location>
</feature>